<protein>
    <submittedName>
        <fullName evidence="2">Uncharacterized protein</fullName>
    </submittedName>
</protein>
<evidence type="ECO:0000313" key="3">
    <source>
        <dbReference type="Proteomes" id="UP000799750"/>
    </source>
</evidence>
<dbReference type="Proteomes" id="UP000799750">
    <property type="component" value="Unassembled WGS sequence"/>
</dbReference>
<dbReference type="AlphaFoldDB" id="A0A6A6RCT0"/>
<evidence type="ECO:0000256" key="1">
    <source>
        <dbReference type="SAM" id="MobiDB-lite"/>
    </source>
</evidence>
<proteinExistence type="predicted"/>
<sequence>MSLTRWKNPFEGAWVEPNRPIAEPLSPKRPSMSPLTPPRPSNERPRADFLGPVGRNRTFEAGVRSRQNAKNKNNRAPRPQTIAGQAHEPYADVFAAATLHYAEKQPALDRPQSAVVEFDNLDGLKGQVICCCEFLEAPQRIKLHLTNGTRLVISAKSKREDSGVPWPMIYDTEPELKMFPSLAEALSEIGCHSSEHHDASFNGGKRIRRFQRSTQVSGRIEVNTLGMRLEGMFRLMTIRCEADDEELYDVVLSEDVDNGDVW</sequence>
<gene>
    <name evidence="2" type="ORF">BU16DRAFT_556023</name>
</gene>
<evidence type="ECO:0000313" key="2">
    <source>
        <dbReference type="EMBL" id="KAF2501543.1"/>
    </source>
</evidence>
<organism evidence="2 3">
    <name type="scientific">Lophium mytilinum</name>
    <dbReference type="NCBI Taxonomy" id="390894"/>
    <lineage>
        <taxon>Eukaryota</taxon>
        <taxon>Fungi</taxon>
        <taxon>Dikarya</taxon>
        <taxon>Ascomycota</taxon>
        <taxon>Pezizomycotina</taxon>
        <taxon>Dothideomycetes</taxon>
        <taxon>Pleosporomycetidae</taxon>
        <taxon>Mytilinidiales</taxon>
        <taxon>Mytilinidiaceae</taxon>
        <taxon>Lophium</taxon>
    </lineage>
</organism>
<feature type="region of interest" description="Disordered" evidence="1">
    <location>
        <begin position="1"/>
        <end position="80"/>
    </location>
</feature>
<reference evidence="2" key="1">
    <citation type="journal article" date="2020" name="Stud. Mycol.">
        <title>101 Dothideomycetes genomes: a test case for predicting lifestyles and emergence of pathogens.</title>
        <authorList>
            <person name="Haridas S."/>
            <person name="Albert R."/>
            <person name="Binder M."/>
            <person name="Bloem J."/>
            <person name="Labutti K."/>
            <person name="Salamov A."/>
            <person name="Andreopoulos B."/>
            <person name="Baker S."/>
            <person name="Barry K."/>
            <person name="Bills G."/>
            <person name="Bluhm B."/>
            <person name="Cannon C."/>
            <person name="Castanera R."/>
            <person name="Culley D."/>
            <person name="Daum C."/>
            <person name="Ezra D."/>
            <person name="Gonzalez J."/>
            <person name="Henrissat B."/>
            <person name="Kuo A."/>
            <person name="Liang C."/>
            <person name="Lipzen A."/>
            <person name="Lutzoni F."/>
            <person name="Magnuson J."/>
            <person name="Mondo S."/>
            <person name="Nolan M."/>
            <person name="Ohm R."/>
            <person name="Pangilinan J."/>
            <person name="Park H.-J."/>
            <person name="Ramirez L."/>
            <person name="Alfaro M."/>
            <person name="Sun H."/>
            <person name="Tritt A."/>
            <person name="Yoshinaga Y."/>
            <person name="Zwiers L.-H."/>
            <person name="Turgeon B."/>
            <person name="Goodwin S."/>
            <person name="Spatafora J."/>
            <person name="Crous P."/>
            <person name="Grigoriev I."/>
        </authorList>
    </citation>
    <scope>NUCLEOTIDE SEQUENCE</scope>
    <source>
        <strain evidence="2">CBS 269.34</strain>
    </source>
</reference>
<accession>A0A6A6RCT0</accession>
<dbReference type="EMBL" id="MU004182">
    <property type="protein sequence ID" value="KAF2501543.1"/>
    <property type="molecule type" value="Genomic_DNA"/>
</dbReference>
<keyword evidence="3" id="KW-1185">Reference proteome</keyword>
<dbReference type="OrthoDB" id="10361945at2759"/>
<name>A0A6A6RCT0_9PEZI</name>